<proteinExistence type="predicted"/>
<reference evidence="1" key="2">
    <citation type="journal article" date="2015" name="Fish Shellfish Immunol.">
        <title>Early steps in the European eel (Anguilla anguilla)-Vibrio vulnificus interaction in the gills: Role of the RtxA13 toxin.</title>
        <authorList>
            <person name="Callol A."/>
            <person name="Pajuelo D."/>
            <person name="Ebbesson L."/>
            <person name="Teles M."/>
            <person name="MacKenzie S."/>
            <person name="Amaro C."/>
        </authorList>
    </citation>
    <scope>NUCLEOTIDE SEQUENCE</scope>
</reference>
<name>A0A0E9V7J2_ANGAN</name>
<accession>A0A0E9V7J2</accession>
<reference evidence="1" key="1">
    <citation type="submission" date="2014-11" db="EMBL/GenBank/DDBJ databases">
        <authorList>
            <person name="Amaro Gonzalez C."/>
        </authorList>
    </citation>
    <scope>NUCLEOTIDE SEQUENCE</scope>
</reference>
<dbReference type="EMBL" id="GBXM01034611">
    <property type="protein sequence ID" value="JAH73966.1"/>
    <property type="molecule type" value="Transcribed_RNA"/>
</dbReference>
<protein>
    <submittedName>
        <fullName evidence="1">Uncharacterized protein</fullName>
    </submittedName>
</protein>
<organism evidence="1">
    <name type="scientific">Anguilla anguilla</name>
    <name type="common">European freshwater eel</name>
    <name type="synonym">Muraena anguilla</name>
    <dbReference type="NCBI Taxonomy" id="7936"/>
    <lineage>
        <taxon>Eukaryota</taxon>
        <taxon>Metazoa</taxon>
        <taxon>Chordata</taxon>
        <taxon>Craniata</taxon>
        <taxon>Vertebrata</taxon>
        <taxon>Euteleostomi</taxon>
        <taxon>Actinopterygii</taxon>
        <taxon>Neopterygii</taxon>
        <taxon>Teleostei</taxon>
        <taxon>Anguilliformes</taxon>
        <taxon>Anguillidae</taxon>
        <taxon>Anguilla</taxon>
    </lineage>
</organism>
<sequence>MAPFHTSHLLLVNPESRSTCSDIQVQICAIISNPLDVYTTPVVSRVLCLQLCHGNSEDMMGGVIGD</sequence>
<dbReference type="AlphaFoldDB" id="A0A0E9V7J2"/>
<evidence type="ECO:0000313" key="1">
    <source>
        <dbReference type="EMBL" id="JAH73966.1"/>
    </source>
</evidence>